<evidence type="ECO:0000313" key="2">
    <source>
        <dbReference type="EMBL" id="CRZ11773.1"/>
    </source>
</evidence>
<dbReference type="InterPro" id="IPR018865">
    <property type="entry name" value="STK19-like"/>
</dbReference>
<evidence type="ECO:0000256" key="1">
    <source>
        <dbReference type="ARBA" id="ARBA00093458"/>
    </source>
</evidence>
<comment type="similarity">
    <text evidence="1">Belongs to the STK19 family.</text>
</comment>
<accession>A0A0H5RCM7</accession>
<dbReference type="PANTHER" id="PTHR15243">
    <property type="entry name" value="SERINE/THREONINE-PROTEIN KINASE 19"/>
    <property type="match status" value="1"/>
</dbReference>
<proteinExistence type="inferred from homology"/>
<sequence>MVRLFRIDGIPPRPLIVVVLTSDFVDFVRRNIPSHTVINAFLNEMRAFTQTNADRHDLRERLKTVHDADPISVLFQYGLVVNRTESMLSFSIPECGRFIHHLIQGRLELVAVIKRRKQSRNRTVQALEKTALKKSMLSSLFILQDLIALGVLERRSVSNDHGTTIAVVQIADESLL</sequence>
<dbReference type="PANTHER" id="PTHR15243:SF0">
    <property type="entry name" value="SERINE_THREONINE-PROTEIN KINASE 19"/>
    <property type="match status" value="1"/>
</dbReference>
<dbReference type="AlphaFoldDB" id="A0A0H5RCM7"/>
<reference evidence="2" key="1">
    <citation type="submission" date="2015-04" db="EMBL/GenBank/DDBJ databases">
        <title>The genome sequence of the plant pathogenic Rhizarian Plasmodiophora brassicae reveals insights in its biotrophic life cycle and the origin of chitin synthesis.</title>
        <authorList>
            <person name="Schwelm A."/>
            <person name="Fogelqvist J."/>
            <person name="Knaust A."/>
            <person name="Julke S."/>
            <person name="Lilja T."/>
            <person name="Dhandapani V."/>
            <person name="Bonilla-Rosso G."/>
            <person name="Karlsson M."/>
            <person name="Shevchenko A."/>
            <person name="Choi S.R."/>
            <person name="Kim H.G."/>
            <person name="Park J.Y."/>
            <person name="Lim Y.P."/>
            <person name="Ludwig-Muller J."/>
            <person name="Dixelius C."/>
        </authorList>
    </citation>
    <scope>NUCLEOTIDE SEQUENCE</scope>
    <source>
        <tissue evidence="2">Potato root galls</tissue>
    </source>
</reference>
<dbReference type="EMBL" id="HACM01011331">
    <property type="protein sequence ID" value="CRZ11773.1"/>
    <property type="molecule type" value="Transcribed_RNA"/>
</dbReference>
<protein>
    <submittedName>
        <fullName evidence="2">Uncharacterized protein</fullName>
    </submittedName>
</protein>
<organism evidence="2">
    <name type="scientific">Spongospora subterranea</name>
    <dbReference type="NCBI Taxonomy" id="70186"/>
    <lineage>
        <taxon>Eukaryota</taxon>
        <taxon>Sar</taxon>
        <taxon>Rhizaria</taxon>
        <taxon>Endomyxa</taxon>
        <taxon>Phytomyxea</taxon>
        <taxon>Plasmodiophorida</taxon>
        <taxon>Plasmodiophoridae</taxon>
        <taxon>Spongospora</taxon>
    </lineage>
</organism>
<name>A0A0H5RCM7_9EUKA</name>